<protein>
    <recommendedName>
        <fullName evidence="6 7">Thioredoxin</fullName>
    </recommendedName>
</protein>
<dbReference type="PIRSF" id="PIRSF000077">
    <property type="entry name" value="Thioredoxin"/>
    <property type="match status" value="1"/>
</dbReference>
<dbReference type="PRINTS" id="PR00421">
    <property type="entry name" value="THIOREDOXIN"/>
</dbReference>
<organism evidence="9 10">
    <name type="scientific">Dokdonella ginsengisoli</name>
    <dbReference type="NCBI Taxonomy" id="363846"/>
    <lineage>
        <taxon>Bacteria</taxon>
        <taxon>Pseudomonadati</taxon>
        <taxon>Pseudomonadota</taxon>
        <taxon>Gammaproteobacteria</taxon>
        <taxon>Lysobacterales</taxon>
        <taxon>Rhodanobacteraceae</taxon>
        <taxon>Dokdonella</taxon>
    </lineage>
</organism>
<evidence type="ECO:0000256" key="1">
    <source>
        <dbReference type="ARBA" id="ARBA00008987"/>
    </source>
</evidence>
<keyword evidence="5" id="KW-0676">Redox-active center</keyword>
<keyword evidence="2" id="KW-0813">Transport</keyword>
<keyword evidence="3" id="KW-0249">Electron transport</keyword>
<dbReference type="NCBIfam" id="TIGR01068">
    <property type="entry name" value="thioredoxin"/>
    <property type="match status" value="1"/>
</dbReference>
<feature type="domain" description="Thioredoxin" evidence="8">
    <location>
        <begin position="1"/>
        <end position="108"/>
    </location>
</feature>
<evidence type="ECO:0000313" key="10">
    <source>
        <dbReference type="Proteomes" id="UP001595886"/>
    </source>
</evidence>
<reference evidence="10" key="1">
    <citation type="journal article" date="2019" name="Int. J. Syst. Evol. Microbiol.">
        <title>The Global Catalogue of Microorganisms (GCM) 10K type strain sequencing project: providing services to taxonomists for standard genome sequencing and annotation.</title>
        <authorList>
            <consortium name="The Broad Institute Genomics Platform"/>
            <consortium name="The Broad Institute Genome Sequencing Center for Infectious Disease"/>
            <person name="Wu L."/>
            <person name="Ma J."/>
        </authorList>
    </citation>
    <scope>NUCLEOTIDE SEQUENCE [LARGE SCALE GENOMIC DNA]</scope>
    <source>
        <strain evidence="10">CCUG 30340</strain>
    </source>
</reference>
<evidence type="ECO:0000259" key="8">
    <source>
        <dbReference type="PROSITE" id="PS51352"/>
    </source>
</evidence>
<dbReference type="SUPFAM" id="SSF52833">
    <property type="entry name" value="Thioredoxin-like"/>
    <property type="match status" value="1"/>
</dbReference>
<evidence type="ECO:0000256" key="7">
    <source>
        <dbReference type="PIRNR" id="PIRNR000077"/>
    </source>
</evidence>
<keyword evidence="4" id="KW-1015">Disulfide bond</keyword>
<dbReference type="Pfam" id="PF00085">
    <property type="entry name" value="Thioredoxin"/>
    <property type="match status" value="1"/>
</dbReference>
<dbReference type="InterPro" id="IPR005746">
    <property type="entry name" value="Thioredoxin"/>
</dbReference>
<proteinExistence type="inferred from homology"/>
<evidence type="ECO:0000256" key="4">
    <source>
        <dbReference type="ARBA" id="ARBA00023157"/>
    </source>
</evidence>
<dbReference type="InterPro" id="IPR017937">
    <property type="entry name" value="Thioredoxin_CS"/>
</dbReference>
<evidence type="ECO:0000313" key="9">
    <source>
        <dbReference type="EMBL" id="MFC4820939.1"/>
    </source>
</evidence>
<keyword evidence="10" id="KW-1185">Reference proteome</keyword>
<name>A0ABV9QZK2_9GAMM</name>
<comment type="similarity">
    <text evidence="1 7">Belongs to the thioredoxin family.</text>
</comment>
<dbReference type="EMBL" id="JBHSHD010000008">
    <property type="protein sequence ID" value="MFC4820939.1"/>
    <property type="molecule type" value="Genomic_DNA"/>
</dbReference>
<dbReference type="PROSITE" id="PS00194">
    <property type="entry name" value="THIOREDOXIN_1"/>
    <property type="match status" value="1"/>
</dbReference>
<dbReference type="CDD" id="cd02947">
    <property type="entry name" value="TRX_family"/>
    <property type="match status" value="1"/>
</dbReference>
<dbReference type="InterPro" id="IPR036249">
    <property type="entry name" value="Thioredoxin-like_sf"/>
</dbReference>
<comment type="caution">
    <text evidence="9">The sequence shown here is derived from an EMBL/GenBank/DDBJ whole genome shotgun (WGS) entry which is preliminary data.</text>
</comment>
<evidence type="ECO:0000256" key="5">
    <source>
        <dbReference type="ARBA" id="ARBA00023284"/>
    </source>
</evidence>
<dbReference type="PROSITE" id="PS51352">
    <property type="entry name" value="THIOREDOXIN_2"/>
    <property type="match status" value="1"/>
</dbReference>
<accession>A0ABV9QZK2</accession>
<evidence type="ECO:0000256" key="3">
    <source>
        <dbReference type="ARBA" id="ARBA00022982"/>
    </source>
</evidence>
<evidence type="ECO:0000256" key="6">
    <source>
        <dbReference type="NCBIfam" id="TIGR01068"/>
    </source>
</evidence>
<dbReference type="Proteomes" id="UP001595886">
    <property type="component" value="Unassembled WGS sequence"/>
</dbReference>
<dbReference type="RefSeq" id="WP_380021094.1">
    <property type="nucleotide sequence ID" value="NZ_JBHSHD010000008.1"/>
</dbReference>
<dbReference type="InterPro" id="IPR013766">
    <property type="entry name" value="Thioredoxin_domain"/>
</dbReference>
<dbReference type="PANTHER" id="PTHR45663:SF11">
    <property type="entry name" value="GEO12009P1"/>
    <property type="match status" value="1"/>
</dbReference>
<dbReference type="PANTHER" id="PTHR45663">
    <property type="entry name" value="GEO12009P1"/>
    <property type="match status" value="1"/>
</dbReference>
<evidence type="ECO:0000256" key="2">
    <source>
        <dbReference type="ARBA" id="ARBA00022448"/>
    </source>
</evidence>
<sequence>MNANIFPTTDTTFPIDVLHSSTPVLVDFWGEWCGPCKALAPMLEQLAADYGGRLKVAKLEMDRNPKTAIAYGVRSAPTMLLFKDGKVQATQTGLVSKAQLAKVIDAVL</sequence>
<gene>
    <name evidence="9" type="primary">trxA</name>
    <name evidence="9" type="ORF">ACFO6Q_11425</name>
</gene>
<dbReference type="Gene3D" id="3.40.30.10">
    <property type="entry name" value="Glutaredoxin"/>
    <property type="match status" value="1"/>
</dbReference>